<dbReference type="OrthoDB" id="4405280at2759"/>
<feature type="domain" description="EGF-like" evidence="6">
    <location>
        <begin position="47"/>
        <end position="86"/>
    </location>
</feature>
<evidence type="ECO:0000259" key="6">
    <source>
        <dbReference type="PROSITE" id="PS50026"/>
    </source>
</evidence>
<evidence type="ECO:0000313" key="7">
    <source>
        <dbReference type="EMBL" id="VBB35134.1"/>
    </source>
</evidence>
<keyword evidence="4 5" id="KW-1015">Disulfide bond</keyword>
<keyword evidence="8" id="KW-1185">Reference proteome</keyword>
<evidence type="ECO:0000313" key="8">
    <source>
        <dbReference type="Proteomes" id="UP000276991"/>
    </source>
</evidence>
<dbReference type="InterPro" id="IPR013032">
    <property type="entry name" value="EGF-like_CS"/>
</dbReference>
<dbReference type="SMART" id="SM00181">
    <property type="entry name" value="EGF"/>
    <property type="match status" value="4"/>
</dbReference>
<dbReference type="InterPro" id="IPR049883">
    <property type="entry name" value="NOTCH1_EGF-like"/>
</dbReference>
<dbReference type="Gene3D" id="2.10.25.10">
    <property type="entry name" value="Laminin"/>
    <property type="match status" value="4"/>
</dbReference>
<protein>
    <recommendedName>
        <fullName evidence="6">EGF-like domain-containing protein</fullName>
    </recommendedName>
</protein>
<keyword evidence="3" id="KW-0677">Repeat</keyword>
<feature type="domain" description="EGF-like" evidence="6">
    <location>
        <begin position="95"/>
        <end position="136"/>
    </location>
</feature>
<dbReference type="EMBL" id="UPTC01004910">
    <property type="protein sequence ID" value="VBB35134.1"/>
    <property type="molecule type" value="Genomic_DNA"/>
</dbReference>
<dbReference type="PANTHER" id="PTHR24039:SF40">
    <property type="entry name" value="TRANSMEMBRANE MATRIX RECEPTOR MUP-4"/>
    <property type="match status" value="1"/>
</dbReference>
<gene>
    <name evidence="7" type="ORF">NAV_LOCUS9925</name>
</gene>
<name>A0A498SNE1_ACAVI</name>
<dbReference type="SMART" id="SM00179">
    <property type="entry name" value="EGF_CA"/>
    <property type="match status" value="3"/>
</dbReference>
<dbReference type="PANTHER" id="PTHR24039">
    <property type="entry name" value="FIBRILLIN-RELATED"/>
    <property type="match status" value="1"/>
</dbReference>
<evidence type="ECO:0000256" key="2">
    <source>
        <dbReference type="ARBA" id="ARBA00022729"/>
    </source>
</evidence>
<proteinExistence type="predicted"/>
<evidence type="ECO:0000256" key="4">
    <source>
        <dbReference type="ARBA" id="ARBA00023157"/>
    </source>
</evidence>
<dbReference type="PROSITE" id="PS00010">
    <property type="entry name" value="ASX_HYDROXYL"/>
    <property type="match status" value="2"/>
</dbReference>
<feature type="domain" description="EGF-like" evidence="6">
    <location>
        <begin position="145"/>
        <end position="184"/>
    </location>
</feature>
<organism evidence="7 8">
    <name type="scientific">Acanthocheilonema viteae</name>
    <name type="common">Filarial nematode worm</name>
    <name type="synonym">Dipetalonema viteae</name>
    <dbReference type="NCBI Taxonomy" id="6277"/>
    <lineage>
        <taxon>Eukaryota</taxon>
        <taxon>Metazoa</taxon>
        <taxon>Ecdysozoa</taxon>
        <taxon>Nematoda</taxon>
        <taxon>Chromadorea</taxon>
        <taxon>Rhabditida</taxon>
        <taxon>Spirurina</taxon>
        <taxon>Spiruromorpha</taxon>
        <taxon>Filarioidea</taxon>
        <taxon>Onchocercidae</taxon>
        <taxon>Acanthocheilonema</taxon>
    </lineage>
</organism>
<dbReference type="InterPro" id="IPR001881">
    <property type="entry name" value="EGF-like_Ca-bd_dom"/>
</dbReference>
<evidence type="ECO:0000256" key="3">
    <source>
        <dbReference type="ARBA" id="ARBA00022737"/>
    </source>
</evidence>
<feature type="non-terminal residue" evidence="7">
    <location>
        <position position="1"/>
    </location>
</feature>
<dbReference type="Pfam" id="PF07645">
    <property type="entry name" value="EGF_CA"/>
    <property type="match status" value="1"/>
</dbReference>
<comment type="caution">
    <text evidence="5">Lacks conserved residue(s) required for the propagation of feature annotation.</text>
</comment>
<evidence type="ECO:0000256" key="1">
    <source>
        <dbReference type="ARBA" id="ARBA00022536"/>
    </source>
</evidence>
<dbReference type="GO" id="GO:0005509">
    <property type="term" value="F:calcium ion binding"/>
    <property type="evidence" value="ECO:0007669"/>
    <property type="project" value="InterPro"/>
</dbReference>
<dbReference type="Pfam" id="PF12661">
    <property type="entry name" value="hEGF"/>
    <property type="match status" value="1"/>
</dbReference>
<dbReference type="InterPro" id="IPR000152">
    <property type="entry name" value="EGF-type_Asp/Asn_hydroxyl_site"/>
</dbReference>
<feature type="non-terminal residue" evidence="7">
    <location>
        <position position="194"/>
    </location>
</feature>
<dbReference type="PROSITE" id="PS50026">
    <property type="entry name" value="EGF_3"/>
    <property type="match status" value="4"/>
</dbReference>
<dbReference type="STRING" id="6277.A0A498SNE1"/>
<feature type="domain" description="EGF-like" evidence="6">
    <location>
        <begin position="1"/>
        <end position="38"/>
    </location>
</feature>
<keyword evidence="2" id="KW-0732">Signal</keyword>
<sequence length="194" mass="21319">NECTNPHLNNCSRFADCIDREDGYECVCKAGYLDRNPAEPGTDCKLTNPICLSDQNDCDKNAKCIEKGTNEYTCVCNPGYIDKSPELTKPGRICLEHICSDPSKHDCHPAAVCTEVPKPERYICSCRNGYIDVNSSKPGRVCKELVNECLNSSLNDCDPTATCSDLKEGYTCTCPPNSKDLSTDSQKPGRKCSI</sequence>
<accession>A0A498SNE1</accession>
<dbReference type="Proteomes" id="UP000276991">
    <property type="component" value="Unassembled WGS sequence"/>
</dbReference>
<evidence type="ECO:0000256" key="5">
    <source>
        <dbReference type="PROSITE-ProRule" id="PRU00076"/>
    </source>
</evidence>
<dbReference type="Pfam" id="PF00008">
    <property type="entry name" value="EGF"/>
    <property type="match status" value="1"/>
</dbReference>
<dbReference type="InterPro" id="IPR000742">
    <property type="entry name" value="EGF"/>
</dbReference>
<feature type="disulfide bond" evidence="5">
    <location>
        <begin position="107"/>
        <end position="124"/>
    </location>
</feature>
<keyword evidence="1 5" id="KW-0245">EGF-like domain</keyword>
<dbReference type="AlphaFoldDB" id="A0A498SNE1"/>
<reference evidence="7 8" key="1">
    <citation type="submission" date="2018-08" db="EMBL/GenBank/DDBJ databases">
        <authorList>
            <person name="Laetsch R D."/>
            <person name="Stevens L."/>
            <person name="Kumar S."/>
            <person name="Blaxter L. M."/>
        </authorList>
    </citation>
    <scope>NUCLEOTIDE SEQUENCE [LARGE SCALE GENOMIC DNA]</scope>
</reference>